<feature type="chain" id="PRO_5047364952" description="cellulase" evidence="9">
    <location>
        <begin position="20"/>
        <end position="238"/>
    </location>
</feature>
<evidence type="ECO:0000256" key="9">
    <source>
        <dbReference type="SAM" id="SignalP"/>
    </source>
</evidence>
<dbReference type="EMBL" id="JAZHXJ010000217">
    <property type="protein sequence ID" value="KAL1868425.1"/>
    <property type="molecule type" value="Genomic_DNA"/>
</dbReference>
<proteinExistence type="inferred from homology"/>
<dbReference type="InterPro" id="IPR052288">
    <property type="entry name" value="GH45_Enzymes"/>
</dbReference>
<keyword evidence="9" id="KW-0732">Signal</keyword>
<dbReference type="PANTHER" id="PTHR39730:SF1">
    <property type="entry name" value="ENDOGLUCANASE 1"/>
    <property type="match status" value="1"/>
</dbReference>
<feature type="domain" description="Glycosyl hydrolases family 45 active site" evidence="10">
    <location>
        <begin position="30"/>
        <end position="235"/>
    </location>
</feature>
<reference evidence="11 12" key="1">
    <citation type="journal article" date="2024" name="Commun. Biol.">
        <title>Comparative genomic analysis of thermophilic fungi reveals convergent evolutionary adaptations and gene losses.</title>
        <authorList>
            <person name="Steindorff A.S."/>
            <person name="Aguilar-Pontes M.V."/>
            <person name="Robinson A.J."/>
            <person name="Andreopoulos B."/>
            <person name="LaButti K."/>
            <person name="Kuo A."/>
            <person name="Mondo S."/>
            <person name="Riley R."/>
            <person name="Otillar R."/>
            <person name="Haridas S."/>
            <person name="Lipzen A."/>
            <person name="Grimwood J."/>
            <person name="Schmutz J."/>
            <person name="Clum A."/>
            <person name="Reid I.D."/>
            <person name="Moisan M.C."/>
            <person name="Butler G."/>
            <person name="Nguyen T.T.M."/>
            <person name="Dewar K."/>
            <person name="Conant G."/>
            <person name="Drula E."/>
            <person name="Henrissat B."/>
            <person name="Hansel C."/>
            <person name="Singer S."/>
            <person name="Hutchinson M.I."/>
            <person name="de Vries R.P."/>
            <person name="Natvig D.O."/>
            <person name="Powell A.J."/>
            <person name="Tsang A."/>
            <person name="Grigoriev I.V."/>
        </authorList>
    </citation>
    <scope>NUCLEOTIDE SEQUENCE [LARGE SCALE GENOMIC DNA]</scope>
    <source>
        <strain evidence="11 12">ATCC 24622</strain>
    </source>
</reference>
<dbReference type="InterPro" id="IPR036908">
    <property type="entry name" value="RlpA-like_sf"/>
</dbReference>
<evidence type="ECO:0000256" key="8">
    <source>
        <dbReference type="ARBA" id="ARBA00023326"/>
    </source>
</evidence>
<evidence type="ECO:0000313" key="12">
    <source>
        <dbReference type="Proteomes" id="UP001586593"/>
    </source>
</evidence>
<evidence type="ECO:0000256" key="4">
    <source>
        <dbReference type="ARBA" id="ARBA00022801"/>
    </source>
</evidence>
<dbReference type="SUPFAM" id="SSF50685">
    <property type="entry name" value="Barwin-like endoglucanases"/>
    <property type="match status" value="1"/>
</dbReference>
<name>A0ABR3WYG0_9PEZI</name>
<dbReference type="Proteomes" id="UP001586593">
    <property type="component" value="Unassembled WGS sequence"/>
</dbReference>
<comment type="catalytic activity">
    <reaction evidence="1">
        <text>Endohydrolysis of (1-&gt;4)-beta-D-glucosidic linkages in cellulose, lichenin and cereal beta-D-glucans.</text>
        <dbReference type="EC" id="3.2.1.4"/>
    </reaction>
</comment>
<evidence type="ECO:0000256" key="7">
    <source>
        <dbReference type="ARBA" id="ARBA00023295"/>
    </source>
</evidence>
<dbReference type="EC" id="3.2.1.4" evidence="3"/>
<feature type="signal peptide" evidence="9">
    <location>
        <begin position="1"/>
        <end position="19"/>
    </location>
</feature>
<evidence type="ECO:0000259" key="10">
    <source>
        <dbReference type="Pfam" id="PF02015"/>
    </source>
</evidence>
<evidence type="ECO:0000256" key="3">
    <source>
        <dbReference type="ARBA" id="ARBA00012601"/>
    </source>
</evidence>
<keyword evidence="5" id="KW-0136">Cellulose degradation</keyword>
<keyword evidence="8" id="KW-0624">Polysaccharide degradation</keyword>
<evidence type="ECO:0000256" key="5">
    <source>
        <dbReference type="ARBA" id="ARBA00023001"/>
    </source>
</evidence>
<accession>A0ABR3WYG0</accession>
<protein>
    <recommendedName>
        <fullName evidence="3">cellulase</fullName>
        <ecNumber evidence="3">3.2.1.4</ecNumber>
    </recommendedName>
</protein>
<keyword evidence="7" id="KW-0326">Glycosidase</keyword>
<dbReference type="InterPro" id="IPR000334">
    <property type="entry name" value="Glyco_hydro_45"/>
</dbReference>
<organism evidence="11 12">
    <name type="scientific">Phialemonium thermophilum</name>
    <dbReference type="NCBI Taxonomy" id="223376"/>
    <lineage>
        <taxon>Eukaryota</taxon>
        <taxon>Fungi</taxon>
        <taxon>Dikarya</taxon>
        <taxon>Ascomycota</taxon>
        <taxon>Pezizomycotina</taxon>
        <taxon>Sordariomycetes</taxon>
        <taxon>Sordariomycetidae</taxon>
        <taxon>Cephalothecales</taxon>
        <taxon>Cephalothecaceae</taxon>
        <taxon>Phialemonium</taxon>
    </lineage>
</organism>
<evidence type="ECO:0000256" key="2">
    <source>
        <dbReference type="ARBA" id="ARBA00007793"/>
    </source>
</evidence>
<sequence length="238" mass="25373">MQQPGLILTLALGWMSTRADSAALDSIGRTLTSWDCCKPACAWSSSLRQNSNAHGYVKVCDKNDNPLSQSSGQSAQSSCSSSTGSGYLCSDYVPRPQSDNFSFGFAITDGVENCCKCYELTWTDGPSKGRTMQVQIINEGGQGPNGTDGNGRDIIILTPGGGVGPNTRGCNSQFGDSWGDQYGGVTSRDACATLPSNLQAGCYWRFNWAQGDINNWPIRYHEIGCPDQLTSISGCTTS</sequence>
<comment type="similarity">
    <text evidence="2">Belongs to the glycosyl hydrolase 45 (cellulase K) family.</text>
</comment>
<dbReference type="Pfam" id="PF02015">
    <property type="entry name" value="Glyco_hydro_45"/>
    <property type="match status" value="1"/>
</dbReference>
<dbReference type="PANTHER" id="PTHR39730">
    <property type="entry name" value="ENDOGLUCANASE 1"/>
    <property type="match status" value="1"/>
</dbReference>
<gene>
    <name evidence="11" type="ORF">VTK73DRAFT_3691</name>
</gene>
<evidence type="ECO:0000256" key="1">
    <source>
        <dbReference type="ARBA" id="ARBA00000966"/>
    </source>
</evidence>
<dbReference type="Gene3D" id="2.40.40.10">
    <property type="entry name" value="RlpA-like domain"/>
    <property type="match status" value="1"/>
</dbReference>
<keyword evidence="4" id="KW-0378">Hydrolase</keyword>
<keyword evidence="12" id="KW-1185">Reference proteome</keyword>
<evidence type="ECO:0000256" key="6">
    <source>
        <dbReference type="ARBA" id="ARBA00023277"/>
    </source>
</evidence>
<comment type="caution">
    <text evidence="11">The sequence shown here is derived from an EMBL/GenBank/DDBJ whole genome shotgun (WGS) entry which is preliminary data.</text>
</comment>
<keyword evidence="6" id="KW-0119">Carbohydrate metabolism</keyword>
<evidence type="ECO:0000313" key="11">
    <source>
        <dbReference type="EMBL" id="KAL1868425.1"/>
    </source>
</evidence>